<dbReference type="EMBL" id="AY283928">
    <property type="protein sequence ID" value="AAQ64117.1"/>
    <property type="molecule type" value="Genomic_DNA"/>
</dbReference>
<name>Q6WIA5_BPKVM</name>
<evidence type="ECO:0000313" key="1">
    <source>
        <dbReference type="EMBL" id="AAQ64117.1"/>
    </source>
</evidence>
<keyword evidence="2" id="KW-1185">Reference proteome</keyword>
<reference evidence="1 2" key="1">
    <citation type="journal article" date="2003" name="J. Bacteriol.">
        <title>Complete genome sequence of the broad-host-range vibriophage KVP40: comparative genomics of a T4-related bacteriophage.</title>
        <authorList>
            <person name="Miller E."/>
            <person name="Heidelberg J."/>
            <person name="Eisen J."/>
            <person name="Nelson W."/>
            <person name="Durkin A."/>
            <person name="Ciecko A."/>
            <person name="Feldblyum T."/>
            <person name="White O."/>
            <person name="Paulsen I."/>
            <person name="Nierman W."/>
            <person name="Lee J."/>
            <person name="Szczypinski B."/>
            <person name="Fraser C."/>
        </authorList>
    </citation>
    <scope>NUCLEOTIDE SEQUENCE</scope>
    <source>
        <strain evidence="2">Isolate Vibrio parahaemolyticus/Japan/Matsuzaki /1991</strain>
    </source>
</reference>
<organismHost>
    <name type="scientific">Vibrio parahaemolyticus</name>
    <dbReference type="NCBI Taxonomy" id="670"/>
</organismHost>
<dbReference type="KEGG" id="vg:2545707"/>
<dbReference type="RefSeq" id="NP_899294.1">
    <property type="nucleotide sequence ID" value="NC_005083.2"/>
</dbReference>
<gene>
    <name evidence="1" type="ORF">KVP40.0046</name>
</gene>
<protein>
    <submittedName>
        <fullName evidence="1">Uncharacterized protein</fullName>
    </submittedName>
</protein>
<organism evidence="1 2">
    <name type="scientific">Vibrio phage KVP40 (isolate Vibrio parahaemolyticus/Japan/Matsuzaki/1991)</name>
    <name type="common">KVP40</name>
    <name type="synonym">Bacteriophage KVP40</name>
    <dbReference type="NCBI Taxonomy" id="75320"/>
    <lineage>
        <taxon>Viruses</taxon>
        <taxon>Duplodnaviria</taxon>
        <taxon>Heunggongvirae</taxon>
        <taxon>Uroviricota</taxon>
        <taxon>Caudoviricetes</taxon>
        <taxon>Pantevenvirales</taxon>
        <taxon>Straboviridae</taxon>
        <taxon>Schizotequatrovirus</taxon>
        <taxon>Schizotequatrovirus KVP40</taxon>
    </lineage>
</organism>
<accession>Q6WIA5</accession>
<dbReference type="GeneID" id="2545707"/>
<proteinExistence type="predicted"/>
<dbReference type="OrthoDB" id="26383at10239"/>
<sequence>MDDPMITAKEARARRKKLPAAVEKSLEELDFAVQCAAQSKNRVDFRTDKLTESERDQLRAILISLGYEAFIAGEKLEVMW</sequence>
<dbReference type="Proteomes" id="UP000001785">
    <property type="component" value="Segment"/>
</dbReference>
<evidence type="ECO:0000313" key="2">
    <source>
        <dbReference type="Proteomes" id="UP000001785"/>
    </source>
</evidence>